<accession>A0A132BY94</accession>
<dbReference type="PANTHER" id="PTHR35342">
    <property type="entry name" value="TRICARBOXYLIC TRANSPORT PROTEIN"/>
    <property type="match status" value="1"/>
</dbReference>
<sequence length="503" mass="52396">MEFLFGQMLGFAWAFADLVIDPWTYVYLISSVFLGIVFGALPGLTATLAVTILTGFFGNKIPLDYALIALLGAYVGAIYGGSYPSILLNIPGTAASAATAMDGHPLAKQGRGAEALGLTTTGSFIGTLVGTVALLIFVWVLLLISKNIASPEKALLALFGILLSGTLMSEDLAIKGWIAGLIGLALAMVGMDPILSEARYTFGWSYLLSGIAVVPVLMGAFAVPQIIEGLRHLEVGKMIEVTGRILPNMAAIRRYLPTIGRSGVIGTGVGALPGVGEDVAGWVSYGVGKSVSAEGDKFGKGSLEGLLCSETANNACIGGALIPLLVLGIPGSPPAAALMGAFKINNVIPGPTIDPAIILRVVAIMVLASFTMFVMGLFTARVFIKILRVPQTVFLPLVMVLTTIGSFSVGGGLNDLYLMLGVGAVAYLMNLLKYPIAPLVIGVILGGLFDETFRRTLLLSDGDLLAFVSRPGAAILVTLNVALILGQLPIAKRALTRMKGRTV</sequence>
<feature type="transmembrane region" description="Helical" evidence="1">
    <location>
        <begin position="473"/>
        <end position="491"/>
    </location>
</feature>
<dbReference type="Proteomes" id="UP000068382">
    <property type="component" value="Unassembled WGS sequence"/>
</dbReference>
<organism evidence="3 4">
    <name type="scientific">Tritonibacter horizontis</name>
    <dbReference type="NCBI Taxonomy" id="1768241"/>
    <lineage>
        <taxon>Bacteria</taxon>
        <taxon>Pseudomonadati</taxon>
        <taxon>Pseudomonadota</taxon>
        <taxon>Alphaproteobacteria</taxon>
        <taxon>Rhodobacterales</taxon>
        <taxon>Paracoccaceae</taxon>
        <taxon>Tritonibacter</taxon>
    </lineage>
</organism>
<reference evidence="3 4" key="1">
    <citation type="submission" date="2015-12" db="EMBL/GenBank/DDBJ databases">
        <title>Genome sequence of the marine Rhodobacteraceae strain O3.65, Candidatus Tritonibacter horizontis.</title>
        <authorList>
            <person name="Poehlein A."/>
            <person name="Giebel H.A."/>
            <person name="Voget S."/>
            <person name="Brinkhoff T."/>
        </authorList>
    </citation>
    <scope>NUCLEOTIDE SEQUENCE [LARGE SCALE GENOMIC DNA]</scope>
    <source>
        <strain evidence="3 4">O3.65</strain>
    </source>
</reference>
<dbReference type="Pfam" id="PF01970">
    <property type="entry name" value="TctA"/>
    <property type="match status" value="1"/>
</dbReference>
<keyword evidence="1" id="KW-0812">Transmembrane</keyword>
<evidence type="ECO:0000259" key="2">
    <source>
        <dbReference type="Pfam" id="PF01970"/>
    </source>
</evidence>
<feature type="transmembrane region" description="Helical" evidence="1">
    <location>
        <begin position="26"/>
        <end position="53"/>
    </location>
</feature>
<evidence type="ECO:0000313" key="4">
    <source>
        <dbReference type="Proteomes" id="UP000068382"/>
    </source>
</evidence>
<evidence type="ECO:0000256" key="1">
    <source>
        <dbReference type="SAM" id="Phobius"/>
    </source>
</evidence>
<feature type="transmembrane region" description="Helical" evidence="1">
    <location>
        <begin position="207"/>
        <end position="227"/>
    </location>
</feature>
<dbReference type="AlphaFoldDB" id="A0A132BY94"/>
<feature type="transmembrane region" description="Helical" evidence="1">
    <location>
        <begin position="357"/>
        <end position="380"/>
    </location>
</feature>
<keyword evidence="4" id="KW-1185">Reference proteome</keyword>
<feature type="domain" description="DUF112" evidence="2">
    <location>
        <begin position="27"/>
        <end position="441"/>
    </location>
</feature>
<dbReference type="RefSeq" id="WP_068242073.1">
    <property type="nucleotide sequence ID" value="NZ_LPUY01000053.1"/>
</dbReference>
<comment type="caution">
    <text evidence="3">The sequence shown here is derived from an EMBL/GenBank/DDBJ whole genome shotgun (WGS) entry which is preliminary data.</text>
</comment>
<dbReference type="InterPro" id="IPR002823">
    <property type="entry name" value="DUF112_TM"/>
</dbReference>
<proteinExistence type="predicted"/>
<dbReference type="EMBL" id="LPUY01000053">
    <property type="protein sequence ID" value="KUP93369.1"/>
    <property type="molecule type" value="Genomic_DNA"/>
</dbReference>
<keyword evidence="1" id="KW-1133">Transmembrane helix</keyword>
<keyword evidence="1" id="KW-0472">Membrane</keyword>
<feature type="transmembrane region" description="Helical" evidence="1">
    <location>
        <begin position="176"/>
        <end position="195"/>
    </location>
</feature>
<feature type="transmembrane region" description="Helical" evidence="1">
    <location>
        <begin position="65"/>
        <end position="83"/>
    </location>
</feature>
<feature type="transmembrane region" description="Helical" evidence="1">
    <location>
        <begin position="392"/>
        <end position="410"/>
    </location>
</feature>
<evidence type="ECO:0000313" key="3">
    <source>
        <dbReference type="EMBL" id="KUP93369.1"/>
    </source>
</evidence>
<name>A0A132BY94_9RHOB</name>
<gene>
    <name evidence="3" type="ORF">TRIHO_17100</name>
</gene>
<dbReference type="PATRIC" id="fig|1768241.3.peg.1797"/>
<protein>
    <submittedName>
        <fullName evidence="3">Tripartite tricarboxylate transporter TctA family protein</fullName>
    </submittedName>
</protein>
<dbReference type="OrthoDB" id="9791872at2"/>
<dbReference type="PANTHER" id="PTHR35342:SF5">
    <property type="entry name" value="TRICARBOXYLIC TRANSPORT PROTEIN"/>
    <property type="match status" value="1"/>
</dbReference>
<feature type="transmembrane region" description="Helical" evidence="1">
    <location>
        <begin position="124"/>
        <end position="142"/>
    </location>
</feature>